<keyword evidence="2" id="KW-0472">Membrane</keyword>
<protein>
    <recommendedName>
        <fullName evidence="5">Mid2 domain-containing protein</fullName>
    </recommendedName>
</protein>
<keyword evidence="2" id="KW-0812">Transmembrane</keyword>
<feature type="non-terminal residue" evidence="3">
    <location>
        <position position="1"/>
    </location>
</feature>
<accession>A0A6A6NUR6</accession>
<feature type="compositionally biased region" description="Low complexity" evidence="1">
    <location>
        <begin position="150"/>
        <end position="161"/>
    </location>
</feature>
<reference evidence="3" key="1">
    <citation type="journal article" date="2020" name="Stud. Mycol.">
        <title>101 Dothideomycetes genomes: a test case for predicting lifestyles and emergence of pathogens.</title>
        <authorList>
            <person name="Haridas S."/>
            <person name="Albert R."/>
            <person name="Binder M."/>
            <person name="Bloem J."/>
            <person name="Labutti K."/>
            <person name="Salamov A."/>
            <person name="Andreopoulos B."/>
            <person name="Baker S."/>
            <person name="Barry K."/>
            <person name="Bills G."/>
            <person name="Bluhm B."/>
            <person name="Cannon C."/>
            <person name="Castanera R."/>
            <person name="Culley D."/>
            <person name="Daum C."/>
            <person name="Ezra D."/>
            <person name="Gonzalez J."/>
            <person name="Henrissat B."/>
            <person name="Kuo A."/>
            <person name="Liang C."/>
            <person name="Lipzen A."/>
            <person name="Lutzoni F."/>
            <person name="Magnuson J."/>
            <person name="Mondo S."/>
            <person name="Nolan M."/>
            <person name="Ohm R."/>
            <person name="Pangilinan J."/>
            <person name="Park H.-J."/>
            <person name="Ramirez L."/>
            <person name="Alfaro M."/>
            <person name="Sun H."/>
            <person name="Tritt A."/>
            <person name="Yoshinaga Y."/>
            <person name="Zwiers L.-H."/>
            <person name="Turgeon B."/>
            <person name="Goodwin S."/>
            <person name="Spatafora J."/>
            <person name="Crous P."/>
            <person name="Grigoriev I."/>
        </authorList>
    </citation>
    <scope>NUCLEOTIDE SEQUENCE</scope>
    <source>
        <strain evidence="3">ATCC 16933</strain>
    </source>
</reference>
<feature type="transmembrane region" description="Helical" evidence="2">
    <location>
        <begin position="177"/>
        <end position="199"/>
    </location>
</feature>
<evidence type="ECO:0000256" key="1">
    <source>
        <dbReference type="SAM" id="MobiDB-lite"/>
    </source>
</evidence>
<feature type="compositionally biased region" description="Low complexity" evidence="1">
    <location>
        <begin position="292"/>
        <end position="306"/>
    </location>
</feature>
<keyword evidence="4" id="KW-1185">Reference proteome</keyword>
<feature type="region of interest" description="Disordered" evidence="1">
    <location>
        <begin position="243"/>
        <end position="386"/>
    </location>
</feature>
<organism evidence="3 4">
    <name type="scientific">Lineolata rhizophorae</name>
    <dbReference type="NCBI Taxonomy" id="578093"/>
    <lineage>
        <taxon>Eukaryota</taxon>
        <taxon>Fungi</taxon>
        <taxon>Dikarya</taxon>
        <taxon>Ascomycota</taxon>
        <taxon>Pezizomycotina</taxon>
        <taxon>Dothideomycetes</taxon>
        <taxon>Dothideomycetes incertae sedis</taxon>
        <taxon>Lineolatales</taxon>
        <taxon>Lineolataceae</taxon>
        <taxon>Lineolata</taxon>
    </lineage>
</organism>
<dbReference type="EMBL" id="MU001686">
    <property type="protein sequence ID" value="KAF2455461.1"/>
    <property type="molecule type" value="Genomic_DNA"/>
</dbReference>
<keyword evidence="2" id="KW-1133">Transmembrane helix</keyword>
<feature type="region of interest" description="Disordered" evidence="1">
    <location>
        <begin position="150"/>
        <end position="170"/>
    </location>
</feature>
<name>A0A6A6NUR6_9PEZI</name>
<sequence>SPTSQFWIEELSFSILVLRPKSTQIHTFPSFLKMRRKFLLFPLLAHLVARPIQAQEDENTDVQDLIDGAVSLFTEATSVLGPVYTQVVDEAQSIIDAANSQNAAASSTTSDAASSSATEASSSTTASASSSTAAESSSLTFPSTLSISSSLSNALPTSSSTAEDDSSDDDDDNNIPIIVGTVLGAVVLALLILLVWLVLRRRKNKKRGGYTTTNSDIEGWNNATEQPDMAATHDARLHSQLMGRDPISGAPVAPAAAATAAGAGLGARHHHRHQRSGSSLDEPDLADHPAFRNESTTSSSSRENPFTPVPPPPRRMAAPNSRPGLTDGMVPGQEPYLSGGANHGSGSGSNNSAVPLMWSRGSMKGRFGRGGGGNPDHGAGGAAAALAPSRTIARKPVPTATAREMAGDEEGDETLVEDYPPPRITTAVPPAVPDRSPKRGHSSRGSFEQLDQPRERFSWEEEDDELTDLQPAGYRHRRGSSNGGWTPVGYNGDRTNYVGHAW</sequence>
<evidence type="ECO:0000313" key="4">
    <source>
        <dbReference type="Proteomes" id="UP000799766"/>
    </source>
</evidence>
<feature type="region of interest" description="Disordered" evidence="1">
    <location>
        <begin position="402"/>
        <end position="502"/>
    </location>
</feature>
<evidence type="ECO:0000313" key="3">
    <source>
        <dbReference type="EMBL" id="KAF2455461.1"/>
    </source>
</evidence>
<feature type="compositionally biased region" description="Low complexity" evidence="1">
    <location>
        <begin position="249"/>
        <end position="262"/>
    </location>
</feature>
<feature type="region of interest" description="Disordered" evidence="1">
    <location>
        <begin position="110"/>
        <end position="133"/>
    </location>
</feature>
<feature type="compositionally biased region" description="Acidic residues" evidence="1">
    <location>
        <begin position="407"/>
        <end position="416"/>
    </location>
</feature>
<dbReference type="AlphaFoldDB" id="A0A6A6NUR6"/>
<evidence type="ECO:0000256" key="2">
    <source>
        <dbReference type="SAM" id="Phobius"/>
    </source>
</evidence>
<gene>
    <name evidence="3" type="ORF">BDY21DRAFT_395606</name>
</gene>
<feature type="compositionally biased region" description="Gly residues" evidence="1">
    <location>
        <begin position="368"/>
        <end position="381"/>
    </location>
</feature>
<proteinExistence type="predicted"/>
<dbReference type="Proteomes" id="UP000799766">
    <property type="component" value="Unassembled WGS sequence"/>
</dbReference>
<evidence type="ECO:0008006" key="5">
    <source>
        <dbReference type="Google" id="ProtNLM"/>
    </source>
</evidence>